<keyword evidence="11" id="KW-1185">Reference proteome</keyword>
<evidence type="ECO:0000313" key="11">
    <source>
        <dbReference type="Proteomes" id="UP001162891"/>
    </source>
</evidence>
<dbReference type="InterPro" id="IPR001245">
    <property type="entry name" value="Ser-Thr/Tyr_kinase_cat_dom"/>
</dbReference>
<keyword evidence="7" id="KW-0067">ATP-binding</keyword>
<evidence type="ECO:0000256" key="6">
    <source>
        <dbReference type="ARBA" id="ARBA00022777"/>
    </source>
</evidence>
<dbReference type="PROSITE" id="PS50011">
    <property type="entry name" value="PROTEIN_KINASE_DOM"/>
    <property type="match status" value="1"/>
</dbReference>
<sequence length="355" mass="37587">MPPHRVGPFEILSVIGRGGVGTVYRARHTASGSLAAVKVLGPAPAVDATAARRLAREFEVLRTLDHPNVVRVLEAGVAEGYSYLAMELVEGLDLRTYLSPTLDDAAIAAARAVEPTAGGETLSGSTGEPGPDAIRALAAMMDEPETEEVRVPGGAACDVADGAPRAAPAPLAPEIVAALNRPARVARLRAAMTQVADALRYVHARGLVHRDLKPSNIMVDDARRARLMDFGLVKAATEAEEALTQAGRVVGTYRYMSPEQAQGHTVDARSDLYSFGVILYELLAGVPPFAAQDPVELWREILHARPPPLEQVNPGADRALSALALRLLEKDPAARCQSAGEVIAVLASAEPTLRY</sequence>
<keyword evidence="8" id="KW-0206">Cytoskeleton</keyword>
<accession>A0ABM7WSM3</accession>
<keyword evidence="8" id="KW-0963">Cytoplasm</keyword>
<reference evidence="11" key="1">
    <citation type="journal article" date="2022" name="Int. J. Syst. Evol. Microbiol.">
        <title>Anaeromyxobacter oryzae sp. nov., Anaeromyxobacter diazotrophicus sp. nov. and Anaeromyxobacter paludicola sp. nov., isolated from paddy soils.</title>
        <authorList>
            <person name="Itoh H."/>
            <person name="Xu Z."/>
            <person name="Mise K."/>
            <person name="Masuda Y."/>
            <person name="Ushijima N."/>
            <person name="Hayakawa C."/>
            <person name="Shiratori Y."/>
            <person name="Senoo K."/>
        </authorList>
    </citation>
    <scope>NUCLEOTIDE SEQUENCE [LARGE SCALE GENOMIC DNA]</scope>
    <source>
        <strain evidence="11">Red232</strain>
    </source>
</reference>
<organism evidence="10 11">
    <name type="scientific">Anaeromyxobacter oryzae</name>
    <dbReference type="NCBI Taxonomy" id="2918170"/>
    <lineage>
        <taxon>Bacteria</taxon>
        <taxon>Pseudomonadati</taxon>
        <taxon>Myxococcota</taxon>
        <taxon>Myxococcia</taxon>
        <taxon>Myxococcales</taxon>
        <taxon>Cystobacterineae</taxon>
        <taxon>Anaeromyxobacteraceae</taxon>
        <taxon>Anaeromyxobacter</taxon>
    </lineage>
</organism>
<gene>
    <name evidence="10" type="ORF">AMOR_14570</name>
</gene>
<evidence type="ECO:0000256" key="8">
    <source>
        <dbReference type="ARBA" id="ARBA00023212"/>
    </source>
</evidence>
<evidence type="ECO:0000256" key="2">
    <source>
        <dbReference type="ARBA" id="ARBA00004647"/>
    </source>
</evidence>
<dbReference type="SUPFAM" id="SSF56112">
    <property type="entry name" value="Protein kinase-like (PK-like)"/>
    <property type="match status" value="1"/>
</dbReference>
<evidence type="ECO:0000256" key="4">
    <source>
        <dbReference type="ARBA" id="ARBA00022679"/>
    </source>
</evidence>
<dbReference type="Gene3D" id="3.30.200.20">
    <property type="entry name" value="Phosphorylase Kinase, domain 1"/>
    <property type="match status" value="1"/>
</dbReference>
<dbReference type="InterPro" id="IPR011009">
    <property type="entry name" value="Kinase-like_dom_sf"/>
</dbReference>
<protein>
    <recommendedName>
        <fullName evidence="9">Protein kinase domain-containing protein</fullName>
    </recommendedName>
</protein>
<dbReference type="EMBL" id="AP025591">
    <property type="protein sequence ID" value="BDG02461.1"/>
    <property type="molecule type" value="Genomic_DNA"/>
</dbReference>
<evidence type="ECO:0000256" key="5">
    <source>
        <dbReference type="ARBA" id="ARBA00022741"/>
    </source>
</evidence>
<dbReference type="SMART" id="SM00220">
    <property type="entry name" value="S_TKc"/>
    <property type="match status" value="1"/>
</dbReference>
<evidence type="ECO:0000313" key="10">
    <source>
        <dbReference type="EMBL" id="BDG02461.1"/>
    </source>
</evidence>
<comment type="similarity">
    <text evidence="3">Belongs to the protein kinase superfamily. NEK Ser/Thr protein kinase family. NIMA subfamily.</text>
</comment>
<name>A0ABM7WSM3_9BACT</name>
<dbReference type="PIRSF" id="PIRSF000654">
    <property type="entry name" value="Integrin-linked_kinase"/>
    <property type="match status" value="1"/>
</dbReference>
<evidence type="ECO:0000259" key="9">
    <source>
        <dbReference type="PROSITE" id="PS50011"/>
    </source>
</evidence>
<keyword evidence="6" id="KW-0418">Kinase</keyword>
<keyword evidence="5" id="KW-0547">Nucleotide-binding</keyword>
<dbReference type="InterPro" id="IPR008271">
    <property type="entry name" value="Ser/Thr_kinase_AS"/>
</dbReference>
<comment type="subcellular location">
    <subcellularLocation>
        <location evidence="1">Cytoplasm</location>
        <location evidence="1">Cytoskeleton</location>
        <location evidence="1">Microtubule organizing center</location>
        <location evidence="1">Centrosome</location>
    </subcellularLocation>
    <subcellularLocation>
        <location evidence="2">Cytoplasm</location>
        <location evidence="2">Cytoskeleton</location>
        <location evidence="2">Spindle pole</location>
    </subcellularLocation>
</comment>
<dbReference type="PANTHER" id="PTHR43289">
    <property type="entry name" value="MITOGEN-ACTIVATED PROTEIN KINASE KINASE KINASE 20-RELATED"/>
    <property type="match status" value="1"/>
</dbReference>
<dbReference type="RefSeq" id="WP_248360126.1">
    <property type="nucleotide sequence ID" value="NZ_AP025591.1"/>
</dbReference>
<dbReference type="PROSITE" id="PS00108">
    <property type="entry name" value="PROTEIN_KINASE_ST"/>
    <property type="match status" value="1"/>
</dbReference>
<dbReference type="Pfam" id="PF07714">
    <property type="entry name" value="PK_Tyr_Ser-Thr"/>
    <property type="match status" value="1"/>
</dbReference>
<proteinExistence type="inferred from homology"/>
<feature type="domain" description="Protein kinase" evidence="9">
    <location>
        <begin position="9"/>
        <end position="353"/>
    </location>
</feature>
<keyword evidence="4" id="KW-0808">Transferase</keyword>
<dbReference type="InterPro" id="IPR000719">
    <property type="entry name" value="Prot_kinase_dom"/>
</dbReference>
<evidence type="ECO:0000256" key="7">
    <source>
        <dbReference type="ARBA" id="ARBA00022840"/>
    </source>
</evidence>
<dbReference type="PANTHER" id="PTHR43289:SF6">
    <property type="entry name" value="SERINE_THREONINE-PROTEIN KINASE NEKL-3"/>
    <property type="match status" value="1"/>
</dbReference>
<evidence type="ECO:0000256" key="1">
    <source>
        <dbReference type="ARBA" id="ARBA00004300"/>
    </source>
</evidence>
<dbReference type="Gene3D" id="1.10.510.10">
    <property type="entry name" value="Transferase(Phosphotransferase) domain 1"/>
    <property type="match status" value="1"/>
</dbReference>
<evidence type="ECO:0000256" key="3">
    <source>
        <dbReference type="ARBA" id="ARBA00010886"/>
    </source>
</evidence>
<dbReference type="Proteomes" id="UP001162891">
    <property type="component" value="Chromosome"/>
</dbReference>
<dbReference type="CDD" id="cd14014">
    <property type="entry name" value="STKc_PknB_like"/>
    <property type="match status" value="1"/>
</dbReference>